<proteinExistence type="predicted"/>
<accession>A0AA36FNY7</accession>
<evidence type="ECO:0000256" key="1">
    <source>
        <dbReference type="SAM" id="Coils"/>
    </source>
</evidence>
<protein>
    <submittedName>
        <fullName evidence="3">Uncharacterized protein</fullName>
    </submittedName>
</protein>
<evidence type="ECO:0000313" key="4">
    <source>
        <dbReference type="Proteomes" id="UP001162480"/>
    </source>
</evidence>
<gene>
    <name evidence="3" type="ORF">OCTVUL_1B013953</name>
</gene>
<dbReference type="AlphaFoldDB" id="A0AA36FNY7"/>
<evidence type="ECO:0000256" key="2">
    <source>
        <dbReference type="SAM" id="MobiDB-lite"/>
    </source>
</evidence>
<feature type="coiled-coil region" evidence="1">
    <location>
        <begin position="27"/>
        <end position="75"/>
    </location>
</feature>
<feature type="region of interest" description="Disordered" evidence="2">
    <location>
        <begin position="101"/>
        <end position="120"/>
    </location>
</feature>
<name>A0AA36FNY7_OCTVU</name>
<sequence length="137" mass="15724">MGNGASHNAHLVIEGETFDANRIKSLIPELRKEIRQKESVISRYETELHDKMRELKEKSADVQRLREEVHKLRSVLQLKVCNEEGRPDILATIQENLPATKNSADQRLKRQGVSGESYNNSSGLNAIDLKHYDKDFR</sequence>
<keyword evidence="1" id="KW-0175">Coiled coil</keyword>
<evidence type="ECO:0000313" key="3">
    <source>
        <dbReference type="EMBL" id="CAI9740708.1"/>
    </source>
</evidence>
<dbReference type="EMBL" id="OX597838">
    <property type="protein sequence ID" value="CAI9740708.1"/>
    <property type="molecule type" value="Genomic_DNA"/>
</dbReference>
<dbReference type="Gene3D" id="1.20.5.170">
    <property type="match status" value="1"/>
</dbReference>
<organism evidence="3 4">
    <name type="scientific">Octopus vulgaris</name>
    <name type="common">Common octopus</name>
    <dbReference type="NCBI Taxonomy" id="6645"/>
    <lineage>
        <taxon>Eukaryota</taxon>
        <taxon>Metazoa</taxon>
        <taxon>Spiralia</taxon>
        <taxon>Lophotrochozoa</taxon>
        <taxon>Mollusca</taxon>
        <taxon>Cephalopoda</taxon>
        <taxon>Coleoidea</taxon>
        <taxon>Octopodiformes</taxon>
        <taxon>Octopoda</taxon>
        <taxon>Incirrata</taxon>
        <taxon>Octopodidae</taxon>
        <taxon>Octopus</taxon>
    </lineage>
</organism>
<dbReference type="Proteomes" id="UP001162480">
    <property type="component" value="Chromosome 25"/>
</dbReference>
<keyword evidence="4" id="KW-1185">Reference proteome</keyword>
<reference evidence="3" key="1">
    <citation type="submission" date="2023-08" db="EMBL/GenBank/DDBJ databases">
        <authorList>
            <person name="Alioto T."/>
            <person name="Alioto T."/>
            <person name="Gomez Garrido J."/>
        </authorList>
    </citation>
    <scope>NUCLEOTIDE SEQUENCE</scope>
</reference>